<sequence length="71" mass="8340">MINAALAGCGLIRVPKLYCQAEIEQKKLVEVMPEWKIPDVNLSVIYHKDRYKPKRLQALLKHFQQQFLKMS</sequence>
<dbReference type="SUPFAM" id="SSF53850">
    <property type="entry name" value="Periplasmic binding protein-like II"/>
    <property type="match status" value="1"/>
</dbReference>
<dbReference type="Proteomes" id="UP001157156">
    <property type="component" value="Unassembled WGS sequence"/>
</dbReference>
<organism evidence="3 4">
    <name type="scientific">Vibrio algivorus</name>
    <dbReference type="NCBI Taxonomy" id="1667024"/>
    <lineage>
        <taxon>Bacteria</taxon>
        <taxon>Pseudomonadati</taxon>
        <taxon>Pseudomonadota</taxon>
        <taxon>Gammaproteobacteria</taxon>
        <taxon>Vibrionales</taxon>
        <taxon>Vibrionaceae</taxon>
        <taxon>Vibrio</taxon>
    </lineage>
</organism>
<evidence type="ECO:0000313" key="4">
    <source>
        <dbReference type="Proteomes" id="UP001157156"/>
    </source>
</evidence>
<comment type="similarity">
    <text evidence="1">Belongs to the LysR transcriptional regulatory family.</text>
</comment>
<dbReference type="InterPro" id="IPR058163">
    <property type="entry name" value="LysR-type_TF_proteobact-type"/>
</dbReference>
<comment type="caution">
    <text evidence="3">The sequence shown here is derived from an EMBL/GenBank/DDBJ whole genome shotgun (WGS) entry which is preliminary data.</text>
</comment>
<gene>
    <name evidence="3" type="ORF">GCM10007931_04180</name>
</gene>
<dbReference type="EMBL" id="BSPV01000003">
    <property type="protein sequence ID" value="GLT13444.1"/>
    <property type="molecule type" value="Genomic_DNA"/>
</dbReference>
<evidence type="ECO:0000259" key="2">
    <source>
        <dbReference type="Pfam" id="PF03466"/>
    </source>
</evidence>
<feature type="domain" description="LysR substrate-binding" evidence="2">
    <location>
        <begin position="1"/>
        <end position="67"/>
    </location>
</feature>
<dbReference type="PANTHER" id="PTHR30537:SF5">
    <property type="entry name" value="HTH-TYPE TRANSCRIPTIONAL ACTIVATOR TTDR-RELATED"/>
    <property type="match status" value="1"/>
</dbReference>
<protein>
    <recommendedName>
        <fullName evidence="2">LysR substrate-binding domain-containing protein</fullName>
    </recommendedName>
</protein>
<evidence type="ECO:0000256" key="1">
    <source>
        <dbReference type="ARBA" id="ARBA00009437"/>
    </source>
</evidence>
<keyword evidence="4" id="KW-1185">Reference proteome</keyword>
<evidence type="ECO:0000313" key="3">
    <source>
        <dbReference type="EMBL" id="GLT13444.1"/>
    </source>
</evidence>
<accession>A0ABQ6EKV1</accession>
<dbReference type="Gene3D" id="3.40.190.290">
    <property type="match status" value="1"/>
</dbReference>
<name>A0ABQ6EKV1_9VIBR</name>
<dbReference type="PANTHER" id="PTHR30537">
    <property type="entry name" value="HTH-TYPE TRANSCRIPTIONAL REGULATOR"/>
    <property type="match status" value="1"/>
</dbReference>
<proteinExistence type="inferred from homology"/>
<dbReference type="InterPro" id="IPR005119">
    <property type="entry name" value="LysR_subst-bd"/>
</dbReference>
<dbReference type="Pfam" id="PF03466">
    <property type="entry name" value="LysR_substrate"/>
    <property type="match status" value="1"/>
</dbReference>
<reference evidence="4" key="1">
    <citation type="journal article" date="2019" name="Int. J. Syst. Evol. Microbiol.">
        <title>The Global Catalogue of Microorganisms (GCM) 10K type strain sequencing project: providing services to taxonomists for standard genome sequencing and annotation.</title>
        <authorList>
            <consortium name="The Broad Institute Genomics Platform"/>
            <consortium name="The Broad Institute Genome Sequencing Center for Infectious Disease"/>
            <person name="Wu L."/>
            <person name="Ma J."/>
        </authorList>
    </citation>
    <scope>NUCLEOTIDE SEQUENCE [LARGE SCALE GENOMIC DNA]</scope>
    <source>
        <strain evidence="4">NBRC 111146</strain>
    </source>
</reference>
<dbReference type="RefSeq" id="WP_089123863.1">
    <property type="nucleotide sequence ID" value="NZ_BSPV01000003.1"/>
</dbReference>